<dbReference type="InterPro" id="IPR012675">
    <property type="entry name" value="Beta-grasp_dom_sf"/>
</dbReference>
<organism evidence="13 14">
    <name type="scientific">Vibrio navarrensis</name>
    <dbReference type="NCBI Taxonomy" id="29495"/>
    <lineage>
        <taxon>Bacteria</taxon>
        <taxon>Pseudomonadati</taxon>
        <taxon>Pseudomonadota</taxon>
        <taxon>Gammaproteobacteria</taxon>
        <taxon>Vibrionales</taxon>
        <taxon>Vibrionaceae</taxon>
        <taxon>Vibrio</taxon>
    </lineage>
</organism>
<evidence type="ECO:0000259" key="11">
    <source>
        <dbReference type="PROSITE" id="PS51085"/>
    </source>
</evidence>
<dbReference type="InterPro" id="IPR001433">
    <property type="entry name" value="OxRdtase_FAD/NAD-bd"/>
</dbReference>
<feature type="domain" description="FAD-binding FR-type" evidence="12">
    <location>
        <begin position="8"/>
        <end position="111"/>
    </location>
</feature>
<dbReference type="Proteomes" id="UP000029994">
    <property type="component" value="Unassembled WGS sequence"/>
</dbReference>
<evidence type="ECO:0000256" key="6">
    <source>
        <dbReference type="ARBA" id="ARBA00022827"/>
    </source>
</evidence>
<dbReference type="AlphaFoldDB" id="A0A099M809"/>
<evidence type="ECO:0000313" key="13">
    <source>
        <dbReference type="EMBL" id="KGK08644.1"/>
    </source>
</evidence>
<dbReference type="InterPro" id="IPR006058">
    <property type="entry name" value="2Fe2S_fd_BS"/>
</dbReference>
<evidence type="ECO:0000256" key="4">
    <source>
        <dbReference type="ARBA" id="ARBA00022714"/>
    </source>
</evidence>
<protein>
    <submittedName>
        <fullName evidence="13">Oxidoreductase</fullName>
    </submittedName>
</protein>
<evidence type="ECO:0000256" key="5">
    <source>
        <dbReference type="ARBA" id="ARBA00022723"/>
    </source>
</evidence>
<reference evidence="13 14" key="1">
    <citation type="submission" date="2014-04" db="EMBL/GenBank/DDBJ databases">
        <title>Genome sequencing of Vibrio navarrensis strains.</title>
        <authorList>
            <person name="Gladney L.M."/>
            <person name="Katz L.S."/>
            <person name="Marino-Ramirez L."/>
            <person name="Jordan I.K."/>
        </authorList>
    </citation>
    <scope>NUCLEOTIDE SEQUENCE [LARGE SCALE GENOMIC DNA]</scope>
    <source>
        <strain evidence="13 14">ATCC 51183</strain>
    </source>
</reference>
<dbReference type="STRING" id="29495.EA26_15535"/>
<dbReference type="CDD" id="cd00207">
    <property type="entry name" value="fer2"/>
    <property type="match status" value="1"/>
</dbReference>
<keyword evidence="9" id="KW-0411">Iron-sulfur</keyword>
<dbReference type="InterPro" id="IPR036010">
    <property type="entry name" value="2Fe-2S_ferredoxin-like_sf"/>
</dbReference>
<dbReference type="Gene3D" id="3.10.20.30">
    <property type="match status" value="1"/>
</dbReference>
<evidence type="ECO:0000259" key="12">
    <source>
        <dbReference type="PROSITE" id="PS51384"/>
    </source>
</evidence>
<evidence type="ECO:0000256" key="9">
    <source>
        <dbReference type="ARBA" id="ARBA00023014"/>
    </source>
</evidence>
<dbReference type="Gene3D" id="2.40.30.10">
    <property type="entry name" value="Translation factors"/>
    <property type="match status" value="1"/>
</dbReference>
<name>A0A099M809_9VIBR</name>
<dbReference type="GO" id="GO:0016491">
    <property type="term" value="F:oxidoreductase activity"/>
    <property type="evidence" value="ECO:0007669"/>
    <property type="project" value="UniProtKB-KW"/>
</dbReference>
<dbReference type="InterPro" id="IPR001041">
    <property type="entry name" value="2Fe-2S_ferredoxin-type"/>
</dbReference>
<dbReference type="PROSITE" id="PS51085">
    <property type="entry name" value="2FE2S_FER_2"/>
    <property type="match status" value="1"/>
</dbReference>
<keyword evidence="8" id="KW-0408">Iron</keyword>
<evidence type="ECO:0000256" key="10">
    <source>
        <dbReference type="ARBA" id="ARBA00061434"/>
    </source>
</evidence>
<keyword evidence="4" id="KW-0001">2Fe-2S</keyword>
<dbReference type="PANTHER" id="PTHR47354">
    <property type="entry name" value="NADH OXIDOREDUCTASE HCR"/>
    <property type="match status" value="1"/>
</dbReference>
<evidence type="ECO:0000256" key="2">
    <source>
        <dbReference type="ARBA" id="ARBA00022630"/>
    </source>
</evidence>
<dbReference type="InterPro" id="IPR050415">
    <property type="entry name" value="MRET"/>
</dbReference>
<keyword evidence="2" id="KW-0285">Flavoprotein</keyword>
<evidence type="ECO:0000256" key="8">
    <source>
        <dbReference type="ARBA" id="ARBA00023004"/>
    </source>
</evidence>
<dbReference type="InterPro" id="IPR017938">
    <property type="entry name" value="Riboflavin_synthase-like_b-brl"/>
</dbReference>
<dbReference type="PROSITE" id="PS51384">
    <property type="entry name" value="FAD_FR"/>
    <property type="match status" value="1"/>
</dbReference>
<keyword evidence="14" id="KW-1185">Reference proteome</keyword>
<dbReference type="Pfam" id="PF00970">
    <property type="entry name" value="FAD_binding_6"/>
    <property type="match status" value="1"/>
</dbReference>
<dbReference type="eggNOG" id="COG1018">
    <property type="taxonomic scope" value="Bacteria"/>
</dbReference>
<dbReference type="InterPro" id="IPR039261">
    <property type="entry name" value="FNR_nucleotide-bd"/>
</dbReference>
<keyword evidence="3" id="KW-0812">Transmembrane</keyword>
<dbReference type="GO" id="GO:0046872">
    <property type="term" value="F:metal ion binding"/>
    <property type="evidence" value="ECO:0007669"/>
    <property type="project" value="UniProtKB-KW"/>
</dbReference>
<dbReference type="GeneID" id="43684495"/>
<evidence type="ECO:0000256" key="1">
    <source>
        <dbReference type="ARBA" id="ARBA00001974"/>
    </source>
</evidence>
<comment type="cofactor">
    <cofactor evidence="1">
        <name>FAD</name>
        <dbReference type="ChEBI" id="CHEBI:57692"/>
    </cofactor>
</comment>
<proteinExistence type="inferred from homology"/>
<keyword evidence="6" id="KW-0274">FAD</keyword>
<dbReference type="EMBL" id="JMCG01000002">
    <property type="protein sequence ID" value="KGK08644.1"/>
    <property type="molecule type" value="Genomic_DNA"/>
</dbReference>
<comment type="caution">
    <text evidence="13">The sequence shown here is derived from an EMBL/GenBank/DDBJ whole genome shotgun (WGS) entry which is preliminary data.</text>
</comment>
<keyword evidence="3" id="KW-0472">Membrane</keyword>
<evidence type="ECO:0000256" key="7">
    <source>
        <dbReference type="ARBA" id="ARBA00023002"/>
    </source>
</evidence>
<dbReference type="InterPro" id="IPR017927">
    <property type="entry name" value="FAD-bd_FR_type"/>
</dbReference>
<dbReference type="Pfam" id="PF00175">
    <property type="entry name" value="NAD_binding_1"/>
    <property type="match status" value="1"/>
</dbReference>
<dbReference type="PROSITE" id="PS00197">
    <property type="entry name" value="2FE2S_FER_1"/>
    <property type="match status" value="1"/>
</dbReference>
<dbReference type="SUPFAM" id="SSF52343">
    <property type="entry name" value="Ferredoxin reductase-like, C-terminal NADP-linked domain"/>
    <property type="match status" value="1"/>
</dbReference>
<feature type="domain" description="2Fe-2S ferredoxin-type" evidence="11">
    <location>
        <begin position="260"/>
        <end position="347"/>
    </location>
</feature>
<keyword evidence="7" id="KW-0560">Oxidoreductase</keyword>
<keyword evidence="5" id="KW-0479">Metal-binding</keyword>
<dbReference type="Pfam" id="PF00111">
    <property type="entry name" value="Fer2"/>
    <property type="match status" value="1"/>
</dbReference>
<dbReference type="GO" id="GO:0051537">
    <property type="term" value="F:2 iron, 2 sulfur cluster binding"/>
    <property type="evidence" value="ECO:0007669"/>
    <property type="project" value="UniProtKB-KW"/>
</dbReference>
<dbReference type="RefSeq" id="WP_039429592.1">
    <property type="nucleotide sequence ID" value="NZ_CP061845.1"/>
</dbReference>
<accession>A0A099M809</accession>
<evidence type="ECO:0000256" key="3">
    <source>
        <dbReference type="ARBA" id="ARBA00022692"/>
    </source>
</evidence>
<dbReference type="InterPro" id="IPR008333">
    <property type="entry name" value="Cbr1-like_FAD-bd_dom"/>
</dbReference>
<dbReference type="SUPFAM" id="SSF63380">
    <property type="entry name" value="Riboflavin synthase domain-like"/>
    <property type="match status" value="1"/>
</dbReference>
<gene>
    <name evidence="13" type="ORF">EA26_15535</name>
</gene>
<dbReference type="CDD" id="cd06215">
    <property type="entry name" value="FNR_iron_sulfur_binding_1"/>
    <property type="match status" value="1"/>
</dbReference>
<evidence type="ECO:0000313" key="14">
    <source>
        <dbReference type="Proteomes" id="UP000029994"/>
    </source>
</evidence>
<dbReference type="SUPFAM" id="SSF54292">
    <property type="entry name" value="2Fe-2S ferredoxin-like"/>
    <property type="match status" value="1"/>
</dbReference>
<dbReference type="PANTHER" id="PTHR47354:SF6">
    <property type="entry name" value="NADH OXIDOREDUCTASE HCR"/>
    <property type="match status" value="1"/>
</dbReference>
<comment type="similarity">
    <text evidence="10">In the N-terminal section; belongs to the FAD-binding oxidoreductase type 6 family.</text>
</comment>
<sequence>MFFQWQGNTPVTLRCIDKYFETDDTVSICLAELSESQLFQFKAGQFITLGVEIEGKWVFRAYSLSSLSGEDYLQLTIKRVEGGLVSNYIFESLLLGDTVQALPPAGEFNCIDSPPKWSHGQQKALLISAGCGVTPVFAMAKYWLCNDAKVDIAFLHVARSADETIYFDDLHTYQSVYDDFHLHLLLKNAQGTSHPQGRLDAQWLQKLVPDLHQRTVYLCGPNQFMQDTQAYLQQLGFDMQQFHHESFTPAENPSPVQSEQEVQVSVPNFAQTIDAKRGQVLADVLEGAGLPLIVACRSGLCGSCKCQVRHGSVISSSQETLSAQEIEQGFVLACSSQIESDLEVTLG</sequence>
<dbReference type="Gene3D" id="3.40.50.80">
    <property type="entry name" value="Nucleotide-binding domain of ferredoxin-NADP reductase (FNR) module"/>
    <property type="match status" value="1"/>
</dbReference>